<dbReference type="InterPro" id="IPR017850">
    <property type="entry name" value="Alkaline_phosphatase_core_sf"/>
</dbReference>
<keyword evidence="7" id="KW-1185">Reference proteome</keyword>
<dbReference type="PANTHER" id="PTHR42693">
    <property type="entry name" value="ARYLSULFATASE FAMILY MEMBER"/>
    <property type="match status" value="1"/>
</dbReference>
<evidence type="ECO:0000256" key="4">
    <source>
        <dbReference type="ARBA" id="ARBA00022837"/>
    </source>
</evidence>
<reference evidence="6 7" key="1">
    <citation type="submission" date="2024-09" db="EMBL/GenBank/DDBJ databases">
        <authorList>
            <person name="Sun Q."/>
            <person name="Mori K."/>
        </authorList>
    </citation>
    <scope>NUCLEOTIDE SEQUENCE [LARGE SCALE GENOMIC DNA]</scope>
    <source>
        <strain evidence="6 7">TBRC 4938</strain>
    </source>
</reference>
<keyword evidence="3" id="KW-0378">Hydrolase</keyword>
<name>A0ABV6AAI9_9HYPH</name>
<evidence type="ECO:0000256" key="1">
    <source>
        <dbReference type="ARBA" id="ARBA00008779"/>
    </source>
</evidence>
<dbReference type="InterPro" id="IPR050738">
    <property type="entry name" value="Sulfatase"/>
</dbReference>
<dbReference type="SUPFAM" id="SSF53649">
    <property type="entry name" value="Alkaline phosphatase-like"/>
    <property type="match status" value="1"/>
</dbReference>
<dbReference type="RefSeq" id="WP_377255485.1">
    <property type="nucleotide sequence ID" value="NZ_JBHMAA010000004.1"/>
</dbReference>
<comment type="similarity">
    <text evidence="1">Belongs to the sulfatase family.</text>
</comment>
<evidence type="ECO:0000313" key="7">
    <source>
        <dbReference type="Proteomes" id="UP001589692"/>
    </source>
</evidence>
<dbReference type="Pfam" id="PF00884">
    <property type="entry name" value="Sulfatase"/>
    <property type="match status" value="1"/>
</dbReference>
<proteinExistence type="inferred from homology"/>
<dbReference type="PANTHER" id="PTHR42693:SF53">
    <property type="entry name" value="ENDO-4-O-SULFATASE"/>
    <property type="match status" value="1"/>
</dbReference>
<keyword evidence="4" id="KW-0106">Calcium</keyword>
<evidence type="ECO:0000256" key="3">
    <source>
        <dbReference type="ARBA" id="ARBA00022801"/>
    </source>
</evidence>
<dbReference type="EMBL" id="JBHMAA010000004">
    <property type="protein sequence ID" value="MFB9947639.1"/>
    <property type="molecule type" value="Genomic_DNA"/>
</dbReference>
<comment type="caution">
    <text evidence="6">The sequence shown here is derived from an EMBL/GenBank/DDBJ whole genome shotgun (WGS) entry which is preliminary data.</text>
</comment>
<dbReference type="Gene3D" id="3.40.720.10">
    <property type="entry name" value="Alkaline Phosphatase, subunit A"/>
    <property type="match status" value="1"/>
</dbReference>
<accession>A0ABV6AAI9</accession>
<evidence type="ECO:0000259" key="5">
    <source>
        <dbReference type="Pfam" id="PF00884"/>
    </source>
</evidence>
<keyword evidence="2" id="KW-0479">Metal-binding</keyword>
<dbReference type="InterPro" id="IPR024607">
    <property type="entry name" value="Sulfatase_CS"/>
</dbReference>
<dbReference type="Proteomes" id="UP001589692">
    <property type="component" value="Unassembled WGS sequence"/>
</dbReference>
<feature type="domain" description="Sulfatase N-terminal" evidence="5">
    <location>
        <begin position="5"/>
        <end position="342"/>
    </location>
</feature>
<dbReference type="InterPro" id="IPR000917">
    <property type="entry name" value="Sulfatase_N"/>
</dbReference>
<evidence type="ECO:0000256" key="2">
    <source>
        <dbReference type="ARBA" id="ARBA00022723"/>
    </source>
</evidence>
<organism evidence="6 7">
    <name type="scientific">Rhizobium puerariae</name>
    <dbReference type="NCBI Taxonomy" id="1585791"/>
    <lineage>
        <taxon>Bacteria</taxon>
        <taxon>Pseudomonadati</taxon>
        <taxon>Pseudomonadota</taxon>
        <taxon>Alphaproteobacteria</taxon>
        <taxon>Hyphomicrobiales</taxon>
        <taxon>Rhizobiaceae</taxon>
        <taxon>Rhizobium/Agrobacterium group</taxon>
        <taxon>Rhizobium</taxon>
    </lineage>
</organism>
<dbReference type="PROSITE" id="PS00523">
    <property type="entry name" value="SULFATASE_1"/>
    <property type="match status" value="1"/>
</dbReference>
<protein>
    <submittedName>
        <fullName evidence="6">Sulfatase</fullName>
    </submittedName>
</protein>
<gene>
    <name evidence="6" type="ORF">ACFFP0_02210</name>
</gene>
<sequence length="499" mass="55862">MNSKPNIVLVMTDQQRADFFASEGFPVDTMPRVEALGRSGMRFRHAYTPTPVCTPARASLMTGRFPKATRVKQNWSPRENVTYAVDLPRVLRAAGYTINLAGKNHSHLAPEDFDFHGGPYSHTDGPADRATPLEREFDQWLFDLDHHVSTEPTPFPLSTQLCSRIVDDAIRCVDDNGEAPFFLWLSFPEPHNPYQAPEPYFSMFSPGEMPGRLGSRESTIARGGQWRWLADLFERKRPGYDADWRRYRAVYAGMIRMLDDQIARFLDHLDAKGLSEDTVVIFVSDHGDYAGDHGLQRKGAGLPECLIRVPMSFTGPGVVARDNGTDFVSLVDIFPTVCEMIGSPIPAGVQGRSLWPMLTGADYPKREFDSIYSELGTGDLPYGPGERPELHFPYEGRKLDELNAATQSGNLKMVRKGDFKLTFDVMGRGGLFDLSRDPGELHDLYGDPGHAAKRTEMLEALLSWTIRTEDSLPRAKYIPKVAEHGWYWLDGDDNAGAGQ</sequence>
<evidence type="ECO:0000313" key="6">
    <source>
        <dbReference type="EMBL" id="MFB9947639.1"/>
    </source>
</evidence>